<sequence length="231" mass="25526">MRNLTGIARGLYASGKTRDSLLHVSLDRADLKKHAAIRGAAAAFVRLKRRPALQGKAAGKKPKDALSMRRVFFAFAVLVGPALPATAQDDWHPYSNPRFGYTVEIPPGFEMHQQADNNDGVSFHADDNGATLMVFGTHPPAGDFETDVTDRIGYEKDDDWRILYSRVTPAWASFSGARGREVFYTRAIALCDGSAAYFRLQYRKSKLTSFDGVISRMAAALRPSDECRPPE</sequence>
<reference evidence="1 2" key="1">
    <citation type="journal article" date="2009" name="Appl. Environ. Microbiol.">
        <title>Rhizobium sp. strain NGR234 possesses a remarkable number of secretion systems.</title>
        <authorList>
            <person name="Schmeisser C."/>
            <person name="Liesegang H."/>
            <person name="Krysciak D."/>
            <person name="Bakkou N."/>
            <person name="Le Quere A."/>
            <person name="Wollherr A."/>
            <person name="Heinemeyer I."/>
            <person name="Morgenstern B."/>
            <person name="Pommerening-Roeser A."/>
            <person name="Flores M."/>
            <person name="Palacios R."/>
            <person name="Brenner S."/>
            <person name="Gottschalk G."/>
            <person name="Schmitz R.A."/>
            <person name="Broughton W.J."/>
            <person name="Perret X."/>
            <person name="Strittmatter A.W."/>
            <person name="Streit W.R."/>
        </authorList>
    </citation>
    <scope>NUCLEOTIDE SEQUENCE [LARGE SCALE GENOMIC DNA]</scope>
    <source>
        <strain evidence="2">NBRC 101917 / NGR234</strain>
    </source>
</reference>
<dbReference type="PATRIC" id="fig|394.7.peg.3564"/>
<keyword evidence="2" id="KW-1185">Reference proteome</keyword>
<dbReference type="AlphaFoldDB" id="C3M8J5"/>
<dbReference type="OrthoDB" id="996425at2"/>
<dbReference type="Proteomes" id="UP000001054">
    <property type="component" value="Chromosome"/>
</dbReference>
<proteinExistence type="predicted"/>
<dbReference type="KEGG" id="rhi:NGR_c07480"/>
<evidence type="ECO:0000313" key="1">
    <source>
        <dbReference type="EMBL" id="ACP24541.1"/>
    </source>
</evidence>
<dbReference type="EMBL" id="CP001389">
    <property type="protein sequence ID" value="ACP24541.1"/>
    <property type="molecule type" value="Genomic_DNA"/>
</dbReference>
<organism evidence="1 2">
    <name type="scientific">Sinorhizobium fredii (strain NBRC 101917 / NGR234)</name>
    <dbReference type="NCBI Taxonomy" id="394"/>
    <lineage>
        <taxon>Bacteria</taxon>
        <taxon>Pseudomonadati</taxon>
        <taxon>Pseudomonadota</taxon>
        <taxon>Alphaproteobacteria</taxon>
        <taxon>Hyphomicrobiales</taxon>
        <taxon>Rhizobiaceae</taxon>
        <taxon>Sinorhizobium/Ensifer group</taxon>
        <taxon>Sinorhizobium</taxon>
    </lineage>
</organism>
<evidence type="ECO:0000313" key="2">
    <source>
        <dbReference type="Proteomes" id="UP000001054"/>
    </source>
</evidence>
<protein>
    <submittedName>
        <fullName evidence="1">Uncharacterized protein</fullName>
    </submittedName>
</protein>
<name>C3M8J5_SINFN</name>
<dbReference type="eggNOG" id="ENOG50330WS">
    <property type="taxonomic scope" value="Bacteria"/>
</dbReference>
<dbReference type="HOGENOM" id="CLU_104618_0_0_5"/>
<accession>C3M8J5</accession>
<gene>
    <name evidence="1" type="ordered locus">NGR_c07480</name>
</gene>
<dbReference type="STRING" id="394.NGR_c07480"/>